<reference evidence="1" key="1">
    <citation type="submission" date="2021-06" db="EMBL/GenBank/DDBJ databases">
        <authorList>
            <person name="Hodson N. C."/>
            <person name="Mongue J. A."/>
            <person name="Jaron S. K."/>
        </authorList>
    </citation>
    <scope>NUCLEOTIDE SEQUENCE</scope>
</reference>
<comment type="caution">
    <text evidence="1">The sequence shown here is derived from an EMBL/GenBank/DDBJ whole genome shotgun (WGS) entry which is preliminary data.</text>
</comment>
<dbReference type="AlphaFoldDB" id="A0A8J2LBV0"/>
<proteinExistence type="predicted"/>
<accession>A0A8J2LBV0</accession>
<evidence type="ECO:0000313" key="2">
    <source>
        <dbReference type="Proteomes" id="UP000708208"/>
    </source>
</evidence>
<dbReference type="EMBL" id="CAJVCH010450646">
    <property type="protein sequence ID" value="CAG7819468.1"/>
    <property type="molecule type" value="Genomic_DNA"/>
</dbReference>
<organism evidence="1 2">
    <name type="scientific">Allacma fusca</name>
    <dbReference type="NCBI Taxonomy" id="39272"/>
    <lineage>
        <taxon>Eukaryota</taxon>
        <taxon>Metazoa</taxon>
        <taxon>Ecdysozoa</taxon>
        <taxon>Arthropoda</taxon>
        <taxon>Hexapoda</taxon>
        <taxon>Collembola</taxon>
        <taxon>Symphypleona</taxon>
        <taxon>Sminthuridae</taxon>
        <taxon>Allacma</taxon>
    </lineage>
</organism>
<keyword evidence="2" id="KW-1185">Reference proteome</keyword>
<gene>
    <name evidence="1" type="ORF">AFUS01_LOCUS29912</name>
</gene>
<name>A0A8J2LBV0_9HEXA</name>
<dbReference type="Proteomes" id="UP000708208">
    <property type="component" value="Unassembled WGS sequence"/>
</dbReference>
<evidence type="ECO:0000313" key="1">
    <source>
        <dbReference type="EMBL" id="CAG7819468.1"/>
    </source>
</evidence>
<sequence>MRRYTQAWICSAEGDGDRKAGLDRTEGNHFLNPPPLGYEKSPFVVYPSLHTQGF</sequence>
<protein>
    <submittedName>
        <fullName evidence="1">Uncharacterized protein</fullName>
    </submittedName>
</protein>
<feature type="non-terminal residue" evidence="1">
    <location>
        <position position="1"/>
    </location>
</feature>